<proteinExistence type="predicted"/>
<name>A0A6I8M9P5_9FUSO</name>
<dbReference type="Gene3D" id="3.20.20.80">
    <property type="entry name" value="Glycosidases"/>
    <property type="match status" value="1"/>
</dbReference>
<reference evidence="4 5" key="1">
    <citation type="submission" date="2019-10" db="EMBL/GenBank/DDBJ databases">
        <authorList>
            <person name="Blom J."/>
        </authorList>
    </citation>
    <scope>NUCLEOTIDE SEQUENCE [LARGE SCALE GENOMIC DNA]</scope>
    <source>
        <strain evidence="4 5">ES3154-GLU</strain>
    </source>
</reference>
<dbReference type="InterPro" id="IPR012711">
    <property type="entry name" value="Lacto-N-biose_phosphorylase"/>
</dbReference>
<dbReference type="Pfam" id="PF09508">
    <property type="entry name" value="Lact_bio_phlase"/>
    <property type="match status" value="1"/>
</dbReference>
<feature type="domain" description="Lacto-N-biose phosphorylase C-terminal" evidence="3">
    <location>
        <begin position="671"/>
        <end position="723"/>
    </location>
</feature>
<accession>A0A6I8M9P5</accession>
<dbReference type="AlphaFoldDB" id="A0A6I8M9P5"/>
<dbReference type="Pfam" id="PF17385">
    <property type="entry name" value="LBP_M"/>
    <property type="match status" value="1"/>
</dbReference>
<dbReference type="Gene3D" id="2.60.40.1180">
    <property type="entry name" value="Golgi alpha-mannosidase II"/>
    <property type="match status" value="1"/>
</dbReference>
<dbReference type="InterPro" id="IPR029062">
    <property type="entry name" value="Class_I_gatase-like"/>
</dbReference>
<dbReference type="InterPro" id="IPR035080">
    <property type="entry name" value="Lact_bio_phlase-like_N"/>
</dbReference>
<dbReference type="InterPro" id="IPR013783">
    <property type="entry name" value="Ig-like_fold"/>
</dbReference>
<keyword evidence="5" id="KW-1185">Reference proteome</keyword>
<dbReference type="SUPFAM" id="SSF52317">
    <property type="entry name" value="Class I glutamine amidotransferase-like"/>
    <property type="match status" value="1"/>
</dbReference>
<dbReference type="InterPro" id="IPR035363">
    <property type="entry name" value="LBP_M"/>
</dbReference>
<sequence>MNSRGRVTLPIEEGKEELVQKLMGLWGSDAIRNSDGTKLNNYFENLDQIIYATYFVARGDQKWANENPDEIINAVLVTDRNTAFSNTLKIELLKTYYKEQLEVNEDKKALDLMQVINKTTNKILDKSEYHYENGFVIIENAKKFNEYTVNFLAKQVWDITHMYNHLTNNWTGDKSTPFDAVYDKTYNHMLENMKNWLEIKTNVDVVRFTTFFYHFMVMYDNKKRQKYGDWFGYSGTVSVEMLEKFKKAKSYELTLEDIADGGYYNNQFRNPSKKFLDYVDFVNEFVCEKAKKIVDIVHEYNKKAIMFIGDNWIGIEPYSKNFKKIGLDGLVGSAECGVDVRMVSDTKDVAIKEIRFLPYFFPDVFDKSGQALKELKNNWYRTRRAMLVKNVDRIGFGGYLSLANEEVGFTEYVENICNQFREIHDITKDTKSKKLDKKVAILNSWGKLKSWQANRTGHASGNYENYKYIGALEAIAGLPIEVEFINFEDVKNKEKLNEFNLIINVGKENTAFIGGKNWLDEKVLTNIREFVYEGGAIIGIADPSACSKDKGTHFSLADIFGLDKEVGNTYQYSKYEQKYEKVLKDHYIFNNLDKNEILESKVFEDSSDFIYRLDENLDILASSNYSINIAANEYGNGRAVYINQSYYSLMNTKMLFNSILWATKSESPNIYITDTKDVEVYEFSEVNKLAVVNNTNESKKAKILYKNEVKKEISLEPNEIKWL</sequence>
<dbReference type="EMBL" id="CABWIB010000001">
    <property type="protein sequence ID" value="VWL85016.1"/>
    <property type="molecule type" value="Genomic_DNA"/>
</dbReference>
<dbReference type="InterPro" id="IPR013780">
    <property type="entry name" value="Glyco_hydro_b"/>
</dbReference>
<evidence type="ECO:0000259" key="1">
    <source>
        <dbReference type="Pfam" id="PF09508"/>
    </source>
</evidence>
<dbReference type="Proteomes" id="UP000419017">
    <property type="component" value="Unassembled WGS sequence"/>
</dbReference>
<evidence type="ECO:0000313" key="4">
    <source>
        <dbReference type="EMBL" id="VWL85016.1"/>
    </source>
</evidence>
<evidence type="ECO:0000313" key="5">
    <source>
        <dbReference type="Proteomes" id="UP000419017"/>
    </source>
</evidence>
<dbReference type="RefSeq" id="WP_156683049.1">
    <property type="nucleotide sequence ID" value="NZ_CABWIB010000001.1"/>
</dbReference>
<keyword evidence="4" id="KW-0808">Transferase</keyword>
<feature type="domain" description="Lacto-N-biose phosphorylase central" evidence="2">
    <location>
        <begin position="438"/>
        <end position="666"/>
    </location>
</feature>
<dbReference type="GO" id="GO:0004645">
    <property type="term" value="F:1,4-alpha-oligoglucan phosphorylase activity"/>
    <property type="evidence" value="ECO:0007669"/>
    <property type="project" value="InterPro"/>
</dbReference>
<dbReference type="Pfam" id="PF17386">
    <property type="entry name" value="LBP_C"/>
    <property type="match status" value="1"/>
</dbReference>
<organism evidence="4 5">
    <name type="scientific">Oceanivirga miroungae</name>
    <dbReference type="NCBI Taxonomy" id="1130046"/>
    <lineage>
        <taxon>Bacteria</taxon>
        <taxon>Fusobacteriati</taxon>
        <taxon>Fusobacteriota</taxon>
        <taxon>Fusobacteriia</taxon>
        <taxon>Fusobacteriales</taxon>
        <taxon>Leptotrichiaceae</taxon>
        <taxon>Oceanivirga</taxon>
    </lineage>
</organism>
<dbReference type="Gene3D" id="3.40.50.880">
    <property type="match status" value="1"/>
</dbReference>
<dbReference type="Gene3D" id="2.60.40.10">
    <property type="entry name" value="Immunoglobulins"/>
    <property type="match status" value="1"/>
</dbReference>
<dbReference type="NCBIfam" id="TIGR02336">
    <property type="entry name" value="1,3-beta-galactosyl-N-acetylhexosamine phosphorylase"/>
    <property type="match status" value="1"/>
</dbReference>
<dbReference type="GO" id="GO:0050500">
    <property type="term" value="F:1,3-beta-galactosyl-N-acetylhexosamine phosphorylase activity"/>
    <property type="evidence" value="ECO:0007669"/>
    <property type="project" value="UniProtKB-EC"/>
</dbReference>
<keyword evidence="4" id="KW-0328">Glycosyltransferase</keyword>
<dbReference type="InterPro" id="IPR035356">
    <property type="entry name" value="LBP_C"/>
</dbReference>
<protein>
    <submittedName>
        <fullName evidence="4">1,3-beta-galactosyl-N-acetylhexosamine phosphorylase</fullName>
        <ecNumber evidence="4">2.4.1.211</ecNumber>
    </submittedName>
</protein>
<dbReference type="EC" id="2.4.1.211" evidence="4"/>
<feature type="domain" description="Lacto-N-biose phosphorylase-like N-terminal TIM barrel" evidence="1">
    <location>
        <begin position="5"/>
        <end position="433"/>
    </location>
</feature>
<evidence type="ECO:0000259" key="3">
    <source>
        <dbReference type="Pfam" id="PF17386"/>
    </source>
</evidence>
<gene>
    <name evidence="4" type="ORF">OMES3154_00287</name>
</gene>
<evidence type="ECO:0000259" key="2">
    <source>
        <dbReference type="Pfam" id="PF17385"/>
    </source>
</evidence>